<feature type="compositionally biased region" description="Polar residues" evidence="3">
    <location>
        <begin position="1"/>
        <end position="15"/>
    </location>
</feature>
<dbReference type="OrthoDB" id="18781at2759"/>
<dbReference type="EMBL" id="BRPK01000002">
    <property type="protein sequence ID" value="GLB35145.1"/>
    <property type="molecule type" value="Genomic_DNA"/>
</dbReference>
<dbReference type="SMART" id="SM00490">
    <property type="entry name" value="HELICc"/>
    <property type="match status" value="1"/>
</dbReference>
<dbReference type="SMART" id="SM00487">
    <property type="entry name" value="DEXDc"/>
    <property type="match status" value="1"/>
</dbReference>
<dbReference type="GO" id="GO:0036297">
    <property type="term" value="P:interstrand cross-link repair"/>
    <property type="evidence" value="ECO:0007669"/>
    <property type="project" value="TreeGrafter"/>
</dbReference>
<reference evidence="6" key="1">
    <citation type="submission" date="2022-07" db="EMBL/GenBank/DDBJ databases">
        <title>The genome of Lyophyllum shimeji provides insight into the initial evolution of ectomycorrhizal fungal genome.</title>
        <authorList>
            <person name="Kobayashi Y."/>
            <person name="Shibata T."/>
            <person name="Hirakawa H."/>
            <person name="Shigenobu S."/>
            <person name="Nishiyama T."/>
            <person name="Yamada A."/>
            <person name="Hasebe M."/>
            <person name="Kawaguchi M."/>
        </authorList>
    </citation>
    <scope>NUCLEOTIDE SEQUENCE</scope>
    <source>
        <strain evidence="6">AT787</strain>
    </source>
</reference>
<dbReference type="InterPro" id="IPR055227">
    <property type="entry name" value="HRQ1_WHD"/>
</dbReference>
<dbReference type="SUPFAM" id="SSF52540">
    <property type="entry name" value="P-loop containing nucleoside triphosphate hydrolases"/>
    <property type="match status" value="1"/>
</dbReference>
<dbReference type="CDD" id="cd17923">
    <property type="entry name" value="DEXHc_Hrq1-like"/>
    <property type="match status" value="1"/>
</dbReference>
<accession>A0A9P3PFN2</accession>
<evidence type="ECO:0000313" key="7">
    <source>
        <dbReference type="Proteomes" id="UP001063166"/>
    </source>
</evidence>
<dbReference type="CDD" id="cd18797">
    <property type="entry name" value="SF2_C_Hrq"/>
    <property type="match status" value="1"/>
</dbReference>
<dbReference type="Proteomes" id="UP001063166">
    <property type="component" value="Unassembled WGS sequence"/>
</dbReference>
<feature type="domain" description="Helicase C-terminal" evidence="5">
    <location>
        <begin position="556"/>
        <end position="713"/>
    </location>
</feature>
<protein>
    <submittedName>
        <fullName evidence="6">DNA replication factor CDT1 like</fullName>
    </submittedName>
</protein>
<evidence type="ECO:0000259" key="4">
    <source>
        <dbReference type="PROSITE" id="PS51192"/>
    </source>
</evidence>
<dbReference type="InterPro" id="IPR001650">
    <property type="entry name" value="Helicase_C-like"/>
</dbReference>
<keyword evidence="7" id="KW-1185">Reference proteome</keyword>
<proteinExistence type="predicted"/>
<evidence type="ECO:0000256" key="3">
    <source>
        <dbReference type="SAM" id="MobiDB-lite"/>
    </source>
</evidence>
<dbReference type="GO" id="GO:0003676">
    <property type="term" value="F:nucleic acid binding"/>
    <property type="evidence" value="ECO:0007669"/>
    <property type="project" value="InterPro"/>
</dbReference>
<dbReference type="InterPro" id="IPR018973">
    <property type="entry name" value="MZB"/>
</dbReference>
<name>A0A9P3PFN2_LYOSH</name>
<dbReference type="GO" id="GO:0008168">
    <property type="term" value="F:methyltransferase activity"/>
    <property type="evidence" value="ECO:0007669"/>
    <property type="project" value="InterPro"/>
</dbReference>
<keyword evidence="2" id="KW-0067">ATP-binding</keyword>
<evidence type="ECO:0000313" key="6">
    <source>
        <dbReference type="EMBL" id="GLB35145.1"/>
    </source>
</evidence>
<dbReference type="InterPro" id="IPR036390">
    <property type="entry name" value="WH_DNA-bd_sf"/>
</dbReference>
<dbReference type="AlphaFoldDB" id="A0A9P3PFN2"/>
<dbReference type="InterPro" id="IPR027417">
    <property type="entry name" value="P-loop_NTPase"/>
</dbReference>
<dbReference type="GO" id="GO:0032259">
    <property type="term" value="P:methylation"/>
    <property type="evidence" value="ECO:0007669"/>
    <property type="project" value="InterPro"/>
</dbReference>
<dbReference type="InterPro" id="IPR002052">
    <property type="entry name" value="DNA_methylase_N6_adenine_CS"/>
</dbReference>
<dbReference type="GO" id="GO:0005634">
    <property type="term" value="C:nucleus"/>
    <property type="evidence" value="ECO:0007669"/>
    <property type="project" value="TreeGrafter"/>
</dbReference>
<dbReference type="InterPro" id="IPR014001">
    <property type="entry name" value="Helicase_ATP-bd"/>
</dbReference>
<gene>
    <name evidence="6" type="primary">HRQ1</name>
    <name evidence="6" type="ORF">LshimejAT787_0207100</name>
</gene>
<dbReference type="InterPro" id="IPR014939">
    <property type="entry name" value="CDT1_Gemini-bd-like"/>
</dbReference>
<dbReference type="Pfam" id="PF00271">
    <property type="entry name" value="Helicase_C"/>
    <property type="match status" value="1"/>
</dbReference>
<feature type="domain" description="Helicase ATP-binding" evidence="4">
    <location>
        <begin position="335"/>
        <end position="518"/>
    </location>
</feature>
<sequence>MASDSNVASLYTTNPVYPGLQDMKRKSQEPTSAENRRSEAPRNKRQKAVGVSSSGKSKEATPWPDHFDELFKIFKALNTVLGFVSSRKQLATTFPVIRSSVEALLKQPLELVRVAELKALLPDLIKFSYIPRNDIRINEESISASKGLRERSPDNSTSCAASTSRIRLENEEEHVLVLEFIDNTRGKKTRNDSLVALPALQPAAVKKLIEKRNKIFQQAVDDFIVSIPVTDDPVNILQTAAQAHVPVKPNVSTVKSTEIKYTTVPDPSDRPTVDAIIAELKEQSWYKNQIIDRRTFEAREAQIASLEPPLSASISQALVDSSKISTLYSHQVAAIRAVTSNKHVIVSTSTASGKSVIYQVPVLRFLEDDASATAIFIYPTKALAQDQRGAMEKLISNCPGVQHLKVATYDGDTPQERRAEIRETASVIFTNFDMIHASILPHEDVWRRFLKNLKLLVVDELHCYSGLFGSHVALILRRLRRVCAAVGNRRTRFVSCSATISNPKAHMMNVFGINPDEIEAVTTDGAPSGRKDFLIWNPPYIDANEPSLGRHSSLSEATSLMRFLMKRGLRVILFCKIRKVCELAMKTLLAELSNEGRYDIVDRTMPYRGGYSREDRRRIEQDAFNGRLLGIVATNALELGVDIGALDAVIMLGFPLSIASFRQQAGRAGRRCRDSLAVLVADPFPIDQHYVAHPEQLFKSSGDDLIIDLDSRPLLEAHLQCAAQEMPLSADDHGYFGLLCKEVCETTLVKDHDGWYHTHPKFLPFPSKYISIRGAQEEKYAVVKVKKPGQAGVILEEIEVSRAMFEVYEGGVFMHQGMTFIVKEVSHDSKIAKVIPADVNWITSPRDFTNVDAVRTYRIKEIRDSPHRAYYGKVEVEVKVFGFFKIRNKVILESVDLDTPAWERDTTGLWMDVPKTLLQLFRTKQINPAEAIHSAQHAFLNRFSMAQDLRTECKAPEKEYKGTESQRKRPARLIFYDAIGKGGGVAAKAFDNVNEILRNAYEAIETCECDEGCYHCVLGPACRENNVVCSKLGAQLVLKAMLALRIDEQSISFQGDDRHELETVVEAQAVPAVGGVQVEAA</sequence>
<organism evidence="6 7">
    <name type="scientific">Lyophyllum shimeji</name>
    <name type="common">Hon-shimeji</name>
    <name type="synonym">Tricholoma shimeji</name>
    <dbReference type="NCBI Taxonomy" id="47721"/>
    <lineage>
        <taxon>Eukaryota</taxon>
        <taxon>Fungi</taxon>
        <taxon>Dikarya</taxon>
        <taxon>Basidiomycota</taxon>
        <taxon>Agaricomycotina</taxon>
        <taxon>Agaricomycetes</taxon>
        <taxon>Agaricomycetidae</taxon>
        <taxon>Agaricales</taxon>
        <taxon>Tricholomatineae</taxon>
        <taxon>Lyophyllaceae</taxon>
        <taxon>Lyophyllum</taxon>
    </lineage>
</organism>
<dbReference type="PANTHER" id="PTHR47957:SF3">
    <property type="entry name" value="ATP-DEPENDENT HELICASE HRQ1"/>
    <property type="match status" value="1"/>
</dbReference>
<dbReference type="Pfam" id="PF00270">
    <property type="entry name" value="DEAD"/>
    <property type="match status" value="1"/>
</dbReference>
<dbReference type="InterPro" id="IPR011545">
    <property type="entry name" value="DEAD/DEAH_box_helicase_dom"/>
</dbReference>
<dbReference type="Gene3D" id="3.40.50.300">
    <property type="entry name" value="P-loop containing nucleotide triphosphate hydrolases"/>
    <property type="match status" value="2"/>
</dbReference>
<dbReference type="Pfam" id="PF08839">
    <property type="entry name" value="CDT1"/>
    <property type="match status" value="1"/>
</dbReference>
<dbReference type="PANTHER" id="PTHR47957">
    <property type="entry name" value="ATP-DEPENDENT HELICASE HRQ1"/>
    <property type="match status" value="1"/>
</dbReference>
<dbReference type="PROSITE" id="PS51194">
    <property type="entry name" value="HELICASE_CTER"/>
    <property type="match status" value="1"/>
</dbReference>
<keyword evidence="1" id="KW-0547">Nucleotide-binding</keyword>
<dbReference type="GO" id="GO:0043138">
    <property type="term" value="F:3'-5' DNA helicase activity"/>
    <property type="evidence" value="ECO:0007669"/>
    <property type="project" value="TreeGrafter"/>
</dbReference>
<dbReference type="Pfam" id="PF09369">
    <property type="entry name" value="MZB"/>
    <property type="match status" value="1"/>
</dbReference>
<feature type="region of interest" description="Disordered" evidence="3">
    <location>
        <begin position="1"/>
        <end position="61"/>
    </location>
</feature>
<feature type="compositionally biased region" description="Basic and acidic residues" evidence="3">
    <location>
        <begin position="22"/>
        <end position="42"/>
    </location>
</feature>
<dbReference type="SMART" id="SM01075">
    <property type="entry name" value="CDT1"/>
    <property type="match status" value="1"/>
</dbReference>
<comment type="caution">
    <text evidence="6">The sequence shown here is derived from an EMBL/GenBank/DDBJ whole genome shotgun (WGS) entry which is preliminary data.</text>
</comment>
<evidence type="ECO:0000256" key="1">
    <source>
        <dbReference type="ARBA" id="ARBA00022741"/>
    </source>
</evidence>
<evidence type="ECO:0000256" key="2">
    <source>
        <dbReference type="ARBA" id="ARBA00022840"/>
    </source>
</evidence>
<dbReference type="SUPFAM" id="SSF46785">
    <property type="entry name" value="Winged helix' DNA-binding domain"/>
    <property type="match status" value="1"/>
</dbReference>
<dbReference type="Pfam" id="PF22982">
    <property type="entry name" value="WHD_HRQ1"/>
    <property type="match status" value="1"/>
</dbReference>
<dbReference type="PROSITE" id="PS51192">
    <property type="entry name" value="HELICASE_ATP_BIND_1"/>
    <property type="match status" value="1"/>
</dbReference>
<dbReference type="PROSITE" id="PS00092">
    <property type="entry name" value="N6_MTASE"/>
    <property type="match status" value="1"/>
</dbReference>
<dbReference type="GO" id="GO:0005524">
    <property type="term" value="F:ATP binding"/>
    <property type="evidence" value="ECO:0007669"/>
    <property type="project" value="UniProtKB-KW"/>
</dbReference>
<evidence type="ECO:0000259" key="5">
    <source>
        <dbReference type="PROSITE" id="PS51194"/>
    </source>
</evidence>
<dbReference type="GO" id="GO:0006289">
    <property type="term" value="P:nucleotide-excision repair"/>
    <property type="evidence" value="ECO:0007669"/>
    <property type="project" value="TreeGrafter"/>
</dbReference>